<accession>D2VCJ4</accession>
<sequence length="125" mass="14346">MLDSIYSLFTYGKSLLIPTPSEPGSTNKNENNQLEQQYPIDRMSTTRNFSDYRFEYYYNLDDDSLFYKRSGWAEYCNNKLGLVFRYPTVNNLCIEVLPLGDGVISVQLREKESETTTNGCSSSSS</sequence>
<dbReference type="RefSeq" id="XP_002678066.1">
    <property type="nucleotide sequence ID" value="XM_002678020.1"/>
</dbReference>
<dbReference type="AlphaFoldDB" id="D2VCJ4"/>
<proteinExistence type="predicted"/>
<dbReference type="InParanoid" id="D2VCJ4"/>
<dbReference type="Proteomes" id="UP000006671">
    <property type="component" value="Unassembled WGS sequence"/>
</dbReference>
<organism evidence="3">
    <name type="scientific">Naegleria gruberi</name>
    <name type="common">Amoeba</name>
    <dbReference type="NCBI Taxonomy" id="5762"/>
    <lineage>
        <taxon>Eukaryota</taxon>
        <taxon>Discoba</taxon>
        <taxon>Heterolobosea</taxon>
        <taxon>Tetramitia</taxon>
        <taxon>Eutetramitia</taxon>
        <taxon>Vahlkampfiidae</taxon>
        <taxon>Naegleria</taxon>
    </lineage>
</organism>
<evidence type="ECO:0000313" key="3">
    <source>
        <dbReference type="Proteomes" id="UP000006671"/>
    </source>
</evidence>
<name>D2VCJ4_NAEGR</name>
<keyword evidence="3" id="KW-1185">Reference proteome</keyword>
<gene>
    <name evidence="2" type="ORF">NAEGRDRAFT_66592</name>
</gene>
<reference evidence="2 3" key="1">
    <citation type="journal article" date="2010" name="Cell">
        <title>The genome of Naegleria gruberi illuminates early eukaryotic versatility.</title>
        <authorList>
            <person name="Fritz-Laylin L.K."/>
            <person name="Prochnik S.E."/>
            <person name="Ginger M.L."/>
            <person name="Dacks J.B."/>
            <person name="Carpenter M.L."/>
            <person name="Field M.C."/>
            <person name="Kuo A."/>
            <person name="Paredez A."/>
            <person name="Chapman J."/>
            <person name="Pham J."/>
            <person name="Shu S."/>
            <person name="Neupane R."/>
            <person name="Cipriano M."/>
            <person name="Mancuso J."/>
            <person name="Tu H."/>
            <person name="Salamov A."/>
            <person name="Lindquist E."/>
            <person name="Shapiro H."/>
            <person name="Lucas S."/>
            <person name="Grigoriev I.V."/>
            <person name="Cande W.Z."/>
            <person name="Fulton C."/>
            <person name="Rokhsar D.S."/>
            <person name="Dawson S.C."/>
        </authorList>
    </citation>
    <scope>NUCLEOTIDE SEQUENCE [LARGE SCALE GENOMIC DNA]</scope>
    <source>
        <strain evidence="2 3">NEG-M</strain>
    </source>
</reference>
<dbReference type="VEuPathDB" id="AmoebaDB:NAEGRDRAFT_66592"/>
<feature type="region of interest" description="Disordered" evidence="1">
    <location>
        <begin position="20"/>
        <end position="40"/>
    </location>
</feature>
<evidence type="ECO:0000256" key="1">
    <source>
        <dbReference type="SAM" id="MobiDB-lite"/>
    </source>
</evidence>
<dbReference type="EMBL" id="GG738863">
    <property type="protein sequence ID" value="EFC45322.1"/>
    <property type="molecule type" value="Genomic_DNA"/>
</dbReference>
<evidence type="ECO:0000313" key="2">
    <source>
        <dbReference type="EMBL" id="EFC45322.1"/>
    </source>
</evidence>
<dbReference type="GeneID" id="8850627"/>
<dbReference type="KEGG" id="ngr:NAEGRDRAFT_66592"/>
<feature type="compositionally biased region" description="Polar residues" evidence="1">
    <location>
        <begin position="22"/>
        <end position="36"/>
    </location>
</feature>
<protein>
    <submittedName>
        <fullName evidence="2">Predicted protein</fullName>
    </submittedName>
</protein>